<keyword evidence="1" id="KW-1133">Transmembrane helix</keyword>
<feature type="transmembrane region" description="Helical" evidence="1">
    <location>
        <begin position="86"/>
        <end position="109"/>
    </location>
</feature>
<sequence length="114" mass="13257">MKKRFLKWTSFLPMSVVFIYFLFDIYLTLKDIEGPMFIDNYASPNNGNVMGAMTGGSFLVLVMLIDNFLFKKKKLKLLFSSDNREYLIGVLVMLSIFIIENLVIIRFIINNKLV</sequence>
<dbReference type="EMBL" id="JARQBZ010000008">
    <property type="protein sequence ID" value="MDT2833591.1"/>
    <property type="molecule type" value="Genomic_DNA"/>
</dbReference>
<accession>A0AAW8U225</accession>
<reference evidence="2" key="1">
    <citation type="submission" date="2023-03" db="EMBL/GenBank/DDBJ databases">
        <authorList>
            <person name="Shen W."/>
            <person name="Cai J."/>
        </authorList>
    </citation>
    <scope>NUCLEOTIDE SEQUENCE</scope>
    <source>
        <strain evidence="2">P96-3</strain>
    </source>
</reference>
<dbReference type="Proteomes" id="UP001268577">
    <property type="component" value="Unassembled WGS sequence"/>
</dbReference>
<dbReference type="AlphaFoldDB" id="A0AAW8U225"/>
<organism evidence="2 3">
    <name type="scientific">Vagococcus carniphilus</name>
    <dbReference type="NCBI Taxonomy" id="218144"/>
    <lineage>
        <taxon>Bacteria</taxon>
        <taxon>Bacillati</taxon>
        <taxon>Bacillota</taxon>
        <taxon>Bacilli</taxon>
        <taxon>Lactobacillales</taxon>
        <taxon>Enterococcaceae</taxon>
        <taxon>Vagococcus</taxon>
    </lineage>
</organism>
<evidence type="ECO:0008006" key="4">
    <source>
        <dbReference type="Google" id="ProtNLM"/>
    </source>
</evidence>
<keyword evidence="1" id="KW-0472">Membrane</keyword>
<comment type="caution">
    <text evidence="2">The sequence shown here is derived from an EMBL/GenBank/DDBJ whole genome shotgun (WGS) entry which is preliminary data.</text>
</comment>
<name>A0AAW8U225_9ENTE</name>
<feature type="transmembrane region" description="Helical" evidence="1">
    <location>
        <begin position="12"/>
        <end position="29"/>
    </location>
</feature>
<evidence type="ECO:0000313" key="3">
    <source>
        <dbReference type="Proteomes" id="UP001268577"/>
    </source>
</evidence>
<proteinExistence type="predicted"/>
<gene>
    <name evidence="2" type="ORF">P7H70_05945</name>
</gene>
<evidence type="ECO:0000256" key="1">
    <source>
        <dbReference type="SAM" id="Phobius"/>
    </source>
</evidence>
<keyword evidence="1" id="KW-0812">Transmembrane</keyword>
<evidence type="ECO:0000313" key="2">
    <source>
        <dbReference type="EMBL" id="MDT2833591.1"/>
    </source>
</evidence>
<dbReference type="RefSeq" id="WP_311874341.1">
    <property type="nucleotide sequence ID" value="NZ_JARQBZ010000008.1"/>
</dbReference>
<protein>
    <recommendedName>
        <fullName evidence="4">DUF1648 domain-containing protein</fullName>
    </recommendedName>
</protein>
<feature type="transmembrane region" description="Helical" evidence="1">
    <location>
        <begin position="49"/>
        <end position="65"/>
    </location>
</feature>